<keyword evidence="3" id="KW-1185">Reference proteome</keyword>
<evidence type="ECO:0000313" key="2">
    <source>
        <dbReference type="EMBL" id="MCL6684096.1"/>
    </source>
</evidence>
<reference evidence="2" key="1">
    <citation type="submission" date="2022-05" db="EMBL/GenBank/DDBJ databases">
        <authorList>
            <person name="Jo J.-H."/>
            <person name="Im W.-T."/>
        </authorList>
    </citation>
    <scope>NUCLEOTIDE SEQUENCE</scope>
    <source>
        <strain evidence="2">SE158</strain>
    </source>
</reference>
<name>A0ABT0RN69_9SPHN</name>
<comment type="caution">
    <text evidence="2">The sequence shown here is derived from an EMBL/GenBank/DDBJ whole genome shotgun (WGS) entry which is preliminary data.</text>
</comment>
<dbReference type="RefSeq" id="WP_249848382.1">
    <property type="nucleotide sequence ID" value="NZ_JAMGBD010000001.1"/>
</dbReference>
<organism evidence="2 3">
    <name type="scientific">Sphingomonas alba</name>
    <dbReference type="NCBI Taxonomy" id="2908208"/>
    <lineage>
        <taxon>Bacteria</taxon>
        <taxon>Pseudomonadati</taxon>
        <taxon>Pseudomonadota</taxon>
        <taxon>Alphaproteobacteria</taxon>
        <taxon>Sphingomonadales</taxon>
        <taxon>Sphingomonadaceae</taxon>
        <taxon>Sphingomonas</taxon>
    </lineage>
</organism>
<sequence>MNPLIEYERTETDSPEFEAVVKVVTERYDACVDVLKRGHDALYSFLGCVYENAERVDSTFGLRGMLIADVSKALNHGLKKRSRWKPENHDTYDLLLTLKTGLSPDLAASKSQWLGALRAAKSRKGSEGQDDPVDPTESAFVDWVAEKGVIAAAKPGKRSSGFNLCEFAEGIAPTGTTVTIDLPIEATAPEDVVELLGRIRARHGGQAEVEILGVILDEKRVRSSSAWLEKHIDQENRVHARRLSKAMNKFAGSEYGDPNEKDLDPDKELTAEDLVRLSEET</sequence>
<protein>
    <submittedName>
        <fullName evidence="2">Uncharacterized protein</fullName>
    </submittedName>
</protein>
<proteinExistence type="predicted"/>
<gene>
    <name evidence="2" type="ORF">LZ536_09320</name>
</gene>
<evidence type="ECO:0000256" key="1">
    <source>
        <dbReference type="SAM" id="MobiDB-lite"/>
    </source>
</evidence>
<dbReference type="EMBL" id="JAMGBD010000001">
    <property type="protein sequence ID" value="MCL6684096.1"/>
    <property type="molecule type" value="Genomic_DNA"/>
</dbReference>
<feature type="region of interest" description="Disordered" evidence="1">
    <location>
        <begin position="249"/>
        <end position="281"/>
    </location>
</feature>
<dbReference type="Proteomes" id="UP001165363">
    <property type="component" value="Unassembled WGS sequence"/>
</dbReference>
<accession>A0ABT0RN69</accession>
<feature type="compositionally biased region" description="Basic and acidic residues" evidence="1">
    <location>
        <begin position="258"/>
        <end position="281"/>
    </location>
</feature>
<evidence type="ECO:0000313" key="3">
    <source>
        <dbReference type="Proteomes" id="UP001165363"/>
    </source>
</evidence>